<feature type="signal peptide" evidence="1">
    <location>
        <begin position="1"/>
        <end position="32"/>
    </location>
</feature>
<keyword evidence="1" id="KW-0732">Signal</keyword>
<dbReference type="PANTHER" id="PTHR37017:SF11">
    <property type="entry name" value="ESTERASE_LIPASE_THIOESTERASE DOMAIN-CONTAINING PROTEIN"/>
    <property type="match status" value="1"/>
</dbReference>
<dbReference type="Gene3D" id="3.40.50.1820">
    <property type="entry name" value="alpha/beta hydrolase"/>
    <property type="match status" value="1"/>
</dbReference>
<dbReference type="PANTHER" id="PTHR37017">
    <property type="entry name" value="AB HYDROLASE-1 DOMAIN-CONTAINING PROTEIN-RELATED"/>
    <property type="match status" value="1"/>
</dbReference>
<dbReference type="PROSITE" id="PS51257">
    <property type="entry name" value="PROKAR_LIPOPROTEIN"/>
    <property type="match status" value="1"/>
</dbReference>
<gene>
    <name evidence="3" type="ORF">LZC95_32220</name>
</gene>
<keyword evidence="4" id="KW-1185">Reference proteome</keyword>
<evidence type="ECO:0000313" key="3">
    <source>
        <dbReference type="EMBL" id="WXA91108.1"/>
    </source>
</evidence>
<dbReference type="InterPro" id="IPR029058">
    <property type="entry name" value="AB_hydrolase_fold"/>
</dbReference>
<dbReference type="InterPro" id="IPR000073">
    <property type="entry name" value="AB_hydrolase_1"/>
</dbReference>
<evidence type="ECO:0000256" key="1">
    <source>
        <dbReference type="SAM" id="SignalP"/>
    </source>
</evidence>
<dbReference type="InterPro" id="IPR052897">
    <property type="entry name" value="Sec-Metab_Biosynth_Hydrolase"/>
</dbReference>
<name>A0ABZ2JX78_9BACT</name>
<dbReference type="EMBL" id="CP089982">
    <property type="protein sequence ID" value="WXA91108.1"/>
    <property type="molecule type" value="Genomic_DNA"/>
</dbReference>
<keyword evidence="3" id="KW-0378">Hydrolase</keyword>
<organism evidence="3 4">
    <name type="scientific">Pendulispora brunnea</name>
    <dbReference type="NCBI Taxonomy" id="2905690"/>
    <lineage>
        <taxon>Bacteria</taxon>
        <taxon>Pseudomonadati</taxon>
        <taxon>Myxococcota</taxon>
        <taxon>Myxococcia</taxon>
        <taxon>Myxococcales</taxon>
        <taxon>Sorangiineae</taxon>
        <taxon>Pendulisporaceae</taxon>
        <taxon>Pendulispora</taxon>
    </lineage>
</organism>
<dbReference type="SUPFAM" id="SSF53474">
    <property type="entry name" value="alpha/beta-Hydrolases"/>
    <property type="match status" value="1"/>
</dbReference>
<reference evidence="3 4" key="1">
    <citation type="submission" date="2021-12" db="EMBL/GenBank/DDBJ databases">
        <title>Discovery of the Pendulisporaceae a myxobacterial family with distinct sporulation behavior and unique specialized metabolism.</title>
        <authorList>
            <person name="Garcia R."/>
            <person name="Popoff A."/>
            <person name="Bader C.D."/>
            <person name="Loehr J."/>
            <person name="Walesch S."/>
            <person name="Walt C."/>
            <person name="Boldt J."/>
            <person name="Bunk B."/>
            <person name="Haeckl F.J.F.P.J."/>
            <person name="Gunesch A.P."/>
            <person name="Birkelbach J."/>
            <person name="Nuebel U."/>
            <person name="Pietschmann T."/>
            <person name="Bach T."/>
            <person name="Mueller R."/>
        </authorList>
    </citation>
    <scope>NUCLEOTIDE SEQUENCE [LARGE SCALE GENOMIC DNA]</scope>
    <source>
        <strain evidence="3 4">MSr12523</strain>
    </source>
</reference>
<protein>
    <submittedName>
        <fullName evidence="3">Alpha/beta hydrolase</fullName>
    </submittedName>
</protein>
<sequence>MSIKPVSAIATVLMLGAAAIGCATTPPPAAQAETTSQRTVDPSKPTVVLVHGAFADSSSWNGVVSRLQQRGYPVIAPANQLRGVETDAASVKSVLKSVTGPIVLVGHSYGGVVISQAAKDEPSVKALVYIAAFIPEAGESAVDLATKYPGAKFSPATLRSVKYTMADGKEGSDTYIRTEAFRDVFAADVPQDTVALMAATQRPVEIAALNTKFTGTPAWKSVPSWALVASGDNAIPAASERFMAERAKAHIVEINASHAVSVSQPEAVANIIDEAGRSVK</sequence>
<dbReference type="Proteomes" id="UP001379533">
    <property type="component" value="Chromosome"/>
</dbReference>
<feature type="domain" description="AB hydrolase-1" evidence="2">
    <location>
        <begin position="47"/>
        <end position="270"/>
    </location>
</feature>
<dbReference type="Pfam" id="PF12697">
    <property type="entry name" value="Abhydrolase_6"/>
    <property type="match status" value="1"/>
</dbReference>
<dbReference type="RefSeq" id="WP_394841729.1">
    <property type="nucleotide sequence ID" value="NZ_CP089982.1"/>
</dbReference>
<dbReference type="GO" id="GO:0016787">
    <property type="term" value="F:hydrolase activity"/>
    <property type="evidence" value="ECO:0007669"/>
    <property type="project" value="UniProtKB-KW"/>
</dbReference>
<feature type="chain" id="PRO_5046567494" evidence="1">
    <location>
        <begin position="33"/>
        <end position="280"/>
    </location>
</feature>
<accession>A0ABZ2JX78</accession>
<evidence type="ECO:0000313" key="4">
    <source>
        <dbReference type="Proteomes" id="UP001379533"/>
    </source>
</evidence>
<evidence type="ECO:0000259" key="2">
    <source>
        <dbReference type="Pfam" id="PF12697"/>
    </source>
</evidence>
<proteinExistence type="predicted"/>